<name>A0A9D4GEM3_DREPO</name>
<dbReference type="EMBL" id="JAIWYP010000006">
    <property type="protein sequence ID" value="KAH3814061.1"/>
    <property type="molecule type" value="Genomic_DNA"/>
</dbReference>
<comment type="similarity">
    <text evidence="1">Belongs to the mab-21 family.</text>
</comment>
<feature type="domain" description="Mab-21-like nucleotidyltransferase" evidence="2">
    <location>
        <begin position="66"/>
        <end position="152"/>
    </location>
</feature>
<dbReference type="InterPro" id="IPR024810">
    <property type="entry name" value="MAB21L/cGLR"/>
</dbReference>
<accession>A0A9D4GEM3</accession>
<sequence>MNTCAHPGHCILFLERPAHRRLTIIHNALCGNGRGDIILSSGLFVDEWKALDRRYPQYTCSEKIVHYERAGPSLPMSVGGVSYADRILSLPCHCPSILQRWAARHRHWPSPDIVQKVVSLGAYLTPVGSKGSEQTHMEWRICFNTGETELVNNLNDTQAKVYVLLKMILKNVLRPCKKEITSYVMKNIVLWQAESNPQNEFRERSLFHWLHDGLRGLRTAILTQKLSYYMIPERNLMAATGLHDTQRNKWVADITDMMADGPRVILRLQKIRKAVIASPEPMLWFSKRRMELEILSMQSMQFRLRDIICRNKNGVVESDTILSDINRRTWEIGIDVVLRAISEGGDVDNTIQYYQGLLMA</sequence>
<dbReference type="Gene3D" id="1.10.1410.40">
    <property type="match status" value="1"/>
</dbReference>
<feature type="domain" description="Mab-21-like HhH/H2TH-like" evidence="3">
    <location>
        <begin position="160"/>
        <end position="254"/>
    </location>
</feature>
<dbReference type="Pfam" id="PF03281">
    <property type="entry name" value="Mab-21"/>
    <property type="match status" value="1"/>
</dbReference>
<evidence type="ECO:0000256" key="1">
    <source>
        <dbReference type="ARBA" id="ARBA00008307"/>
    </source>
</evidence>
<dbReference type="InterPro" id="IPR046903">
    <property type="entry name" value="Mab-21-like_nuc_Trfase"/>
</dbReference>
<evidence type="ECO:0000259" key="3">
    <source>
        <dbReference type="Pfam" id="PF20266"/>
    </source>
</evidence>
<reference evidence="4" key="1">
    <citation type="journal article" date="2019" name="bioRxiv">
        <title>The Genome of the Zebra Mussel, Dreissena polymorpha: A Resource for Invasive Species Research.</title>
        <authorList>
            <person name="McCartney M.A."/>
            <person name="Auch B."/>
            <person name="Kono T."/>
            <person name="Mallez S."/>
            <person name="Zhang Y."/>
            <person name="Obille A."/>
            <person name="Becker A."/>
            <person name="Abrahante J.E."/>
            <person name="Garbe J."/>
            <person name="Badalamenti J.P."/>
            <person name="Herman A."/>
            <person name="Mangelson H."/>
            <person name="Liachko I."/>
            <person name="Sullivan S."/>
            <person name="Sone E.D."/>
            <person name="Koren S."/>
            <person name="Silverstein K.A.T."/>
            <person name="Beckman K.B."/>
            <person name="Gohl D.M."/>
        </authorList>
    </citation>
    <scope>NUCLEOTIDE SEQUENCE</scope>
    <source>
        <strain evidence="4">Duluth1</strain>
        <tissue evidence="4">Whole animal</tissue>
    </source>
</reference>
<evidence type="ECO:0000259" key="2">
    <source>
        <dbReference type="Pfam" id="PF03281"/>
    </source>
</evidence>
<dbReference type="Proteomes" id="UP000828390">
    <property type="component" value="Unassembled WGS sequence"/>
</dbReference>
<organism evidence="4 5">
    <name type="scientific">Dreissena polymorpha</name>
    <name type="common">Zebra mussel</name>
    <name type="synonym">Mytilus polymorpha</name>
    <dbReference type="NCBI Taxonomy" id="45954"/>
    <lineage>
        <taxon>Eukaryota</taxon>
        <taxon>Metazoa</taxon>
        <taxon>Spiralia</taxon>
        <taxon>Lophotrochozoa</taxon>
        <taxon>Mollusca</taxon>
        <taxon>Bivalvia</taxon>
        <taxon>Autobranchia</taxon>
        <taxon>Heteroconchia</taxon>
        <taxon>Euheterodonta</taxon>
        <taxon>Imparidentia</taxon>
        <taxon>Neoheterodontei</taxon>
        <taxon>Myida</taxon>
        <taxon>Dreissenoidea</taxon>
        <taxon>Dreissenidae</taxon>
        <taxon>Dreissena</taxon>
    </lineage>
</organism>
<gene>
    <name evidence="4" type="ORF">DPMN_142539</name>
</gene>
<dbReference type="AlphaFoldDB" id="A0A9D4GEM3"/>
<evidence type="ECO:0000313" key="5">
    <source>
        <dbReference type="Proteomes" id="UP000828390"/>
    </source>
</evidence>
<dbReference type="PANTHER" id="PTHR10656:SF69">
    <property type="entry name" value="MAB-21-LIKE HHH_H2TH-LIKE DOMAIN-CONTAINING PROTEIN"/>
    <property type="match status" value="1"/>
</dbReference>
<comment type="caution">
    <text evidence="4">The sequence shown here is derived from an EMBL/GenBank/DDBJ whole genome shotgun (WGS) entry which is preliminary data.</text>
</comment>
<reference evidence="4" key="2">
    <citation type="submission" date="2020-11" db="EMBL/GenBank/DDBJ databases">
        <authorList>
            <person name="McCartney M.A."/>
            <person name="Auch B."/>
            <person name="Kono T."/>
            <person name="Mallez S."/>
            <person name="Becker A."/>
            <person name="Gohl D.M."/>
            <person name="Silverstein K.A.T."/>
            <person name="Koren S."/>
            <person name="Bechman K.B."/>
            <person name="Herman A."/>
            <person name="Abrahante J.E."/>
            <person name="Garbe J."/>
        </authorList>
    </citation>
    <scope>NUCLEOTIDE SEQUENCE</scope>
    <source>
        <strain evidence="4">Duluth1</strain>
        <tissue evidence="4">Whole animal</tissue>
    </source>
</reference>
<proteinExistence type="inferred from homology"/>
<dbReference type="InterPro" id="IPR046906">
    <property type="entry name" value="Mab-21_HhH/H2TH-like"/>
</dbReference>
<keyword evidence="5" id="KW-1185">Reference proteome</keyword>
<evidence type="ECO:0000313" key="4">
    <source>
        <dbReference type="EMBL" id="KAH3814061.1"/>
    </source>
</evidence>
<dbReference type="PANTHER" id="PTHR10656">
    <property type="entry name" value="CELL FATE DETERMINING PROTEIN MAB21-RELATED"/>
    <property type="match status" value="1"/>
</dbReference>
<dbReference type="Pfam" id="PF20266">
    <property type="entry name" value="Mab-21_C"/>
    <property type="match status" value="1"/>
</dbReference>
<protein>
    <submittedName>
        <fullName evidence="4">Uncharacterized protein</fullName>
    </submittedName>
</protein>
<dbReference type="SMART" id="SM01265">
    <property type="entry name" value="Mab-21"/>
    <property type="match status" value="1"/>
</dbReference>